<dbReference type="Proteomes" id="UP000504603">
    <property type="component" value="Unplaced"/>
</dbReference>
<name>A0A6J1C6L7_MOMCH</name>
<feature type="domain" description="BURP" evidence="2">
    <location>
        <begin position="84"/>
        <end position="302"/>
    </location>
</feature>
<dbReference type="KEGG" id="mcha:111007856"/>
<dbReference type="PROSITE" id="PS51277">
    <property type="entry name" value="BURP"/>
    <property type="match status" value="1"/>
</dbReference>
<reference evidence="4" key="1">
    <citation type="submission" date="2025-08" db="UniProtKB">
        <authorList>
            <consortium name="RefSeq"/>
        </authorList>
    </citation>
    <scope>IDENTIFICATION</scope>
    <source>
        <strain evidence="4">OHB3-1</strain>
    </source>
</reference>
<gene>
    <name evidence="4" type="primary">LOC111007856</name>
</gene>
<dbReference type="PANTHER" id="PTHR31236">
    <property type="entry name" value="BURP DOMAIN PROTEIN USPL1-LIKE"/>
    <property type="match status" value="1"/>
</dbReference>
<proteinExistence type="predicted"/>
<feature type="chain" id="PRO_5026811864" evidence="1">
    <location>
        <begin position="25"/>
        <end position="302"/>
    </location>
</feature>
<keyword evidence="3" id="KW-1185">Reference proteome</keyword>
<evidence type="ECO:0000256" key="1">
    <source>
        <dbReference type="SAM" id="SignalP"/>
    </source>
</evidence>
<keyword evidence="1" id="KW-0732">Signal</keyword>
<dbReference type="GeneID" id="111007856"/>
<accession>A0A6J1C6L7</accession>
<organism evidence="3 4">
    <name type="scientific">Momordica charantia</name>
    <name type="common">Bitter gourd</name>
    <name type="synonym">Balsam pear</name>
    <dbReference type="NCBI Taxonomy" id="3673"/>
    <lineage>
        <taxon>Eukaryota</taxon>
        <taxon>Viridiplantae</taxon>
        <taxon>Streptophyta</taxon>
        <taxon>Embryophyta</taxon>
        <taxon>Tracheophyta</taxon>
        <taxon>Spermatophyta</taxon>
        <taxon>Magnoliopsida</taxon>
        <taxon>eudicotyledons</taxon>
        <taxon>Gunneridae</taxon>
        <taxon>Pentapetalae</taxon>
        <taxon>rosids</taxon>
        <taxon>fabids</taxon>
        <taxon>Cucurbitales</taxon>
        <taxon>Cucurbitaceae</taxon>
        <taxon>Momordiceae</taxon>
        <taxon>Momordica</taxon>
    </lineage>
</organism>
<dbReference type="AlphaFoldDB" id="A0A6J1C6L7"/>
<evidence type="ECO:0000259" key="2">
    <source>
        <dbReference type="PROSITE" id="PS51277"/>
    </source>
</evidence>
<feature type="signal peptide" evidence="1">
    <location>
        <begin position="1"/>
        <end position="24"/>
    </location>
</feature>
<dbReference type="InterPro" id="IPR044816">
    <property type="entry name" value="BURP"/>
</dbReference>
<dbReference type="OrthoDB" id="1909293at2759"/>
<evidence type="ECO:0000313" key="3">
    <source>
        <dbReference type="Proteomes" id="UP000504603"/>
    </source>
</evidence>
<dbReference type="PANTHER" id="PTHR31236:SF41">
    <property type="entry name" value="BURP DOMAIN PROTEIN USPL1"/>
    <property type="match status" value="1"/>
</dbReference>
<dbReference type="Pfam" id="PF03181">
    <property type="entry name" value="BURP"/>
    <property type="match status" value="1"/>
</dbReference>
<dbReference type="RefSeq" id="XP_022136073.1">
    <property type="nucleotide sequence ID" value="XM_022280381.1"/>
</dbReference>
<protein>
    <submittedName>
        <fullName evidence="4">BURP domain-containing protein BNM2A-like</fullName>
    </submittedName>
</protein>
<sequence length="302" mass="33517">MGGRVASCLILLLLFLVMFDEASAEVGEKSKQMEAESADNGVIKMVTKMAYNSQELNSMADQQHHADDSSSSHMEHMNDPAQIFFTINDLKLGKKLPLYLAPKDPSTSPPMVAKEIADSIPFSLEQLPEILRFFSFSPGSRQARAVETTLHQCEHKRVEGETKFCSTSMESMADFARLALGLASKSSLKHLVTTHLTKPRPPYLQNYTLLQMPNAVTKFLACHLMTYPYAVHYCHYLHGGDKALQILLEGDNGNVVMAAAVCHMDTSGWTPDHVSFRVLKTKPGIVPICHIFPPNDLILIPM</sequence>
<evidence type="ECO:0000313" key="4">
    <source>
        <dbReference type="RefSeq" id="XP_022136073.1"/>
    </source>
</evidence>
<dbReference type="InterPro" id="IPR004873">
    <property type="entry name" value="BURP_dom"/>
</dbReference>
<dbReference type="SMART" id="SM01045">
    <property type="entry name" value="BURP"/>
    <property type="match status" value="1"/>
</dbReference>